<organism evidence="9 10">
    <name type="scientific">Lactobacillus gigeriorum DSM 23908 = CRBIP 24.85</name>
    <dbReference type="NCBI Taxonomy" id="1423751"/>
    <lineage>
        <taxon>Bacteria</taxon>
        <taxon>Bacillati</taxon>
        <taxon>Bacillota</taxon>
        <taxon>Bacilli</taxon>
        <taxon>Lactobacillales</taxon>
        <taxon>Lactobacillaceae</taxon>
        <taxon>Lactobacillus</taxon>
    </lineage>
</organism>
<keyword evidence="5 7" id="KW-1133">Transmembrane helix</keyword>
<evidence type="ECO:0000256" key="2">
    <source>
        <dbReference type="ARBA" id="ARBA00005745"/>
    </source>
</evidence>
<name>I7LG38_9LACO</name>
<feature type="transmembrane region" description="Helical" evidence="7">
    <location>
        <begin position="117"/>
        <end position="138"/>
    </location>
</feature>
<evidence type="ECO:0000256" key="1">
    <source>
        <dbReference type="ARBA" id="ARBA00004651"/>
    </source>
</evidence>
<evidence type="ECO:0000256" key="3">
    <source>
        <dbReference type="ARBA" id="ARBA00022475"/>
    </source>
</evidence>
<evidence type="ECO:0000256" key="5">
    <source>
        <dbReference type="ARBA" id="ARBA00022989"/>
    </source>
</evidence>
<dbReference type="Pfam" id="PF00482">
    <property type="entry name" value="T2SSF"/>
    <property type="match status" value="2"/>
</dbReference>
<dbReference type="AlphaFoldDB" id="I7LG38"/>
<sequence>MPRLSSSLKKDKLTDDEQLAFIDYLKNSLKNGFSINSSLEIMPALWPKRATTLNCLSERMQTGASLADELFKLGFSNTTVVQINLSLQQGNLIECLEQLSVLHRLKHAQIRKLQAELTYPFVLAGMMALLLVFMQTFVVSNLGNGSDHSGDCLILVLVLCVIGGSSLIAQIVWLLKKQDYRSLTKLAKYPLIGPTITLYIRYILVYDIGLLLASGFSLQKMCEYAADQQKGSLQQALGLKIQKKLLQGQALVEIIKEEPFLPDSLILFLKTGSKRKFLSQQCLLLGKSLFLELTYQIEKMVVNVQPVCFVLIGLCVIGMYLKLLLPMYAMMQGM</sequence>
<feature type="transmembrane region" description="Helical" evidence="7">
    <location>
        <begin position="153"/>
        <end position="175"/>
    </location>
</feature>
<evidence type="ECO:0000259" key="8">
    <source>
        <dbReference type="Pfam" id="PF00482"/>
    </source>
</evidence>
<dbReference type="EMBL" id="CAKC01000059">
    <property type="protein sequence ID" value="CCI87258.1"/>
    <property type="molecule type" value="Genomic_DNA"/>
</dbReference>
<dbReference type="InterPro" id="IPR042094">
    <property type="entry name" value="T2SS_GspF_sf"/>
</dbReference>
<keyword evidence="6 7" id="KW-0472">Membrane</keyword>
<dbReference type="InterPro" id="IPR003004">
    <property type="entry name" value="GspF/PilC"/>
</dbReference>
<comment type="similarity">
    <text evidence="2">Belongs to the GSP F family.</text>
</comment>
<dbReference type="GO" id="GO:0005886">
    <property type="term" value="C:plasma membrane"/>
    <property type="evidence" value="ECO:0007669"/>
    <property type="project" value="UniProtKB-SubCell"/>
</dbReference>
<dbReference type="InterPro" id="IPR018076">
    <property type="entry name" value="T2SS_GspF_dom"/>
</dbReference>
<keyword evidence="3" id="KW-1003">Cell membrane</keyword>
<dbReference type="Proteomes" id="UP000009326">
    <property type="component" value="Unassembled WGS sequence"/>
</dbReference>
<feature type="domain" description="Type II secretion system protein GspF" evidence="8">
    <location>
        <begin position="208"/>
        <end position="326"/>
    </location>
</feature>
<dbReference type="PANTHER" id="PTHR30012:SF0">
    <property type="entry name" value="TYPE II SECRETION SYSTEM PROTEIN F-RELATED"/>
    <property type="match status" value="1"/>
</dbReference>
<gene>
    <name evidence="9" type="ORF">BN52_03620</name>
</gene>
<feature type="domain" description="Type II secretion system protein GspF" evidence="8">
    <location>
        <begin position="21"/>
        <end position="139"/>
    </location>
</feature>
<dbReference type="STRING" id="1423751.FC38_GL000086"/>
<reference evidence="9 10" key="1">
    <citation type="submission" date="2012-06" db="EMBL/GenBank/DDBJ databases">
        <title>Draft genome sequence of Lactobacillus gigeriorum CRBIP 24.85T, isolated from chicken crop.</title>
        <authorList>
            <person name="Cousin S."/>
            <person name="Ma L."/>
            <person name="Creno S."/>
            <person name="Clermont D."/>
            <person name="Loux V."/>
            <person name="Bizet C."/>
            <person name="Bouchier C."/>
        </authorList>
    </citation>
    <scope>NUCLEOTIDE SEQUENCE [LARGE SCALE GENOMIC DNA]</scope>
    <source>
        <strain evidence="10">CRBIP 24.85T</strain>
    </source>
</reference>
<comment type="subcellular location">
    <subcellularLocation>
        <location evidence="1">Cell membrane</location>
        <topology evidence="1">Multi-pass membrane protein</topology>
    </subcellularLocation>
</comment>
<evidence type="ECO:0000313" key="10">
    <source>
        <dbReference type="Proteomes" id="UP000009326"/>
    </source>
</evidence>
<evidence type="ECO:0000313" key="9">
    <source>
        <dbReference type="EMBL" id="CCI87258.1"/>
    </source>
</evidence>
<accession>I7LG38</accession>
<dbReference type="RefSeq" id="WP_008473435.1">
    <property type="nucleotide sequence ID" value="NZ_AYZO01000001.1"/>
</dbReference>
<proteinExistence type="inferred from homology"/>
<evidence type="ECO:0000256" key="6">
    <source>
        <dbReference type="ARBA" id="ARBA00023136"/>
    </source>
</evidence>
<evidence type="ECO:0000256" key="4">
    <source>
        <dbReference type="ARBA" id="ARBA00022692"/>
    </source>
</evidence>
<evidence type="ECO:0000256" key="7">
    <source>
        <dbReference type="SAM" id="Phobius"/>
    </source>
</evidence>
<dbReference type="PANTHER" id="PTHR30012">
    <property type="entry name" value="GENERAL SECRETION PATHWAY PROTEIN"/>
    <property type="match status" value="1"/>
</dbReference>
<feature type="transmembrane region" description="Helical" evidence="7">
    <location>
        <begin position="304"/>
        <end position="325"/>
    </location>
</feature>
<comment type="caution">
    <text evidence="9">The sequence shown here is derived from an EMBL/GenBank/DDBJ whole genome shotgun (WGS) entry which is preliminary data.</text>
</comment>
<keyword evidence="4 7" id="KW-0812">Transmembrane</keyword>
<protein>
    <submittedName>
        <fullName evidence="9">Competence protein</fullName>
    </submittedName>
</protein>
<dbReference type="OrthoDB" id="2145980at2"/>
<dbReference type="Gene3D" id="1.20.81.30">
    <property type="entry name" value="Type II secretion system (T2SS), domain F"/>
    <property type="match status" value="2"/>
</dbReference>